<dbReference type="Proteomes" id="UP000198820">
    <property type="component" value="Unassembled WGS sequence"/>
</dbReference>
<dbReference type="Gene3D" id="1.20.144.10">
    <property type="entry name" value="Phosphatidic acid phosphatase type 2/haloperoxidase"/>
    <property type="match status" value="1"/>
</dbReference>
<feature type="transmembrane region" description="Helical" evidence="1">
    <location>
        <begin position="106"/>
        <end position="126"/>
    </location>
</feature>
<evidence type="ECO:0000259" key="2">
    <source>
        <dbReference type="SMART" id="SM00014"/>
    </source>
</evidence>
<feature type="transmembrane region" description="Helical" evidence="1">
    <location>
        <begin position="133"/>
        <end position="153"/>
    </location>
</feature>
<protein>
    <submittedName>
        <fullName evidence="3">Undecaprenyl-diphosphatase</fullName>
    </submittedName>
</protein>
<gene>
    <name evidence="3" type="ORF">SAMN05421540_105223</name>
</gene>
<dbReference type="SUPFAM" id="SSF48317">
    <property type="entry name" value="Acid phosphatase/Vanadium-dependent haloperoxidase"/>
    <property type="match status" value="1"/>
</dbReference>
<feature type="transmembrane region" description="Helical" evidence="1">
    <location>
        <begin position="159"/>
        <end position="177"/>
    </location>
</feature>
<keyword evidence="1" id="KW-0472">Membrane</keyword>
<dbReference type="InterPro" id="IPR036938">
    <property type="entry name" value="PAP2/HPO_sf"/>
</dbReference>
<dbReference type="RefSeq" id="WP_093244151.1">
    <property type="nucleotide sequence ID" value="NZ_FNQF01000005.1"/>
</dbReference>
<dbReference type="PANTHER" id="PTHR14969:SF13">
    <property type="entry name" value="AT30094P"/>
    <property type="match status" value="1"/>
</dbReference>
<dbReference type="STRING" id="908615.SAMN05421540_105223"/>
<organism evidence="3 4">
    <name type="scientific">Psychroflexus halocasei</name>
    <dbReference type="NCBI Taxonomy" id="908615"/>
    <lineage>
        <taxon>Bacteria</taxon>
        <taxon>Pseudomonadati</taxon>
        <taxon>Bacteroidota</taxon>
        <taxon>Flavobacteriia</taxon>
        <taxon>Flavobacteriales</taxon>
        <taxon>Flavobacteriaceae</taxon>
        <taxon>Psychroflexus</taxon>
    </lineage>
</organism>
<sequence>MTIRLQELDESLFLLLNNLTSDISNHFWALVTKPLFWSPLFVLFFVLFFVTFKRKTALIYSAGIITSFWGVYAITYIVKVIVERPRPLFNEQLIQQVNVLYEPTGFSFFSGHASTSTAAAIFFYMVFRTKSQWAKLVFLFPLIFATSRIFVGVHYPSDILVGGTVGLIFGSICYTVFQKLNEKYTEDKLNS</sequence>
<feature type="domain" description="Phosphatidic acid phosphatase type 2/haloperoxidase" evidence="2">
    <location>
        <begin position="62"/>
        <end position="174"/>
    </location>
</feature>
<keyword evidence="1" id="KW-0812">Transmembrane</keyword>
<dbReference type="AlphaFoldDB" id="A0A1H4B128"/>
<feature type="transmembrane region" description="Helical" evidence="1">
    <location>
        <begin position="57"/>
        <end position="78"/>
    </location>
</feature>
<dbReference type="PANTHER" id="PTHR14969">
    <property type="entry name" value="SPHINGOSINE-1-PHOSPHATE PHOSPHOHYDROLASE"/>
    <property type="match status" value="1"/>
</dbReference>
<dbReference type="GO" id="GO:0042392">
    <property type="term" value="F:sphingosine-1-phosphate phosphatase activity"/>
    <property type="evidence" value="ECO:0007669"/>
    <property type="project" value="TreeGrafter"/>
</dbReference>
<proteinExistence type="predicted"/>
<keyword evidence="4" id="KW-1185">Reference proteome</keyword>
<keyword evidence="1" id="KW-1133">Transmembrane helix</keyword>
<accession>A0A1H4B128</accession>
<dbReference type="EMBL" id="FNQF01000005">
    <property type="protein sequence ID" value="SEA41850.1"/>
    <property type="molecule type" value="Genomic_DNA"/>
</dbReference>
<feature type="transmembrane region" description="Helical" evidence="1">
    <location>
        <begin position="27"/>
        <end position="50"/>
    </location>
</feature>
<evidence type="ECO:0000313" key="3">
    <source>
        <dbReference type="EMBL" id="SEA41850.1"/>
    </source>
</evidence>
<dbReference type="SMART" id="SM00014">
    <property type="entry name" value="acidPPc"/>
    <property type="match status" value="1"/>
</dbReference>
<reference evidence="3 4" key="1">
    <citation type="submission" date="2016-10" db="EMBL/GenBank/DDBJ databases">
        <authorList>
            <person name="de Groot N.N."/>
        </authorList>
    </citation>
    <scope>NUCLEOTIDE SEQUENCE [LARGE SCALE GENOMIC DNA]</scope>
    <source>
        <strain evidence="3 4">DSM 23581</strain>
    </source>
</reference>
<dbReference type="Pfam" id="PF01569">
    <property type="entry name" value="PAP2"/>
    <property type="match status" value="1"/>
</dbReference>
<evidence type="ECO:0000256" key="1">
    <source>
        <dbReference type="SAM" id="Phobius"/>
    </source>
</evidence>
<evidence type="ECO:0000313" key="4">
    <source>
        <dbReference type="Proteomes" id="UP000198820"/>
    </source>
</evidence>
<name>A0A1H4B128_9FLAO</name>
<dbReference type="InterPro" id="IPR000326">
    <property type="entry name" value="PAP2/HPO"/>
</dbReference>